<accession>A0A1H4SIK2</accession>
<protein>
    <recommendedName>
        <fullName evidence="3">Protein containing PKD domain-containing protein</fullName>
    </recommendedName>
</protein>
<dbReference type="Pfam" id="PF15418">
    <property type="entry name" value="DUF4625"/>
    <property type="match status" value="2"/>
</dbReference>
<evidence type="ECO:0000313" key="2">
    <source>
        <dbReference type="Proteomes" id="UP000183038"/>
    </source>
</evidence>
<dbReference type="OrthoDB" id="978436at2"/>
<dbReference type="InterPro" id="IPR027829">
    <property type="entry name" value="DUF4625"/>
</dbReference>
<organism evidence="1 2">
    <name type="scientific">Maribacter dokdonensis</name>
    <dbReference type="NCBI Taxonomy" id="320912"/>
    <lineage>
        <taxon>Bacteria</taxon>
        <taxon>Pseudomonadati</taxon>
        <taxon>Bacteroidota</taxon>
        <taxon>Flavobacteriia</taxon>
        <taxon>Flavobacteriales</taxon>
        <taxon>Flavobacteriaceae</taxon>
        <taxon>Maribacter</taxon>
    </lineage>
</organism>
<dbReference type="AlphaFoldDB" id="A0A1H4SIK2"/>
<dbReference type="Proteomes" id="UP000183038">
    <property type="component" value="Unassembled WGS sequence"/>
</dbReference>
<proteinExistence type="predicted"/>
<dbReference type="EMBL" id="FNTB01000001">
    <property type="protein sequence ID" value="SEC43943.1"/>
    <property type="molecule type" value="Genomic_DNA"/>
</dbReference>
<sequence length="274" mass="30109">MKTTIMKPNLKFLAIVASVGLFLQSCSSDDDEGAIELNAPVITNFEFGEGHHDEDGDDDHDHDSEEAYAFKGSDIHLAAEIAAEATVSSITLSIHSDEVTAGEGEVDWDFEQVFTDAKYLVLNPEFHEHVDVPTDIPSGEYHIELLVTDELGNSTEVDGHLIILDAIAISGFEMDEIVARGDDFHIEFMILAAHGIHSITVDIHGDGVTPGEGEVAWDFEEEFLEGYHEEMEAEFHEHIDVPATAPAGEYHIIFTVEDEDGNTVAYETHIDVTA</sequence>
<gene>
    <name evidence="1" type="ORF">SAMN05192540_3175</name>
</gene>
<evidence type="ECO:0000313" key="1">
    <source>
        <dbReference type="EMBL" id="SEC43943.1"/>
    </source>
</evidence>
<dbReference type="RefSeq" id="WP_083365741.1">
    <property type="nucleotide sequence ID" value="NZ_FNTB01000001.1"/>
</dbReference>
<name>A0A1H4SIK2_9FLAO</name>
<evidence type="ECO:0008006" key="3">
    <source>
        <dbReference type="Google" id="ProtNLM"/>
    </source>
</evidence>
<dbReference type="PROSITE" id="PS51257">
    <property type="entry name" value="PROKAR_LIPOPROTEIN"/>
    <property type="match status" value="1"/>
</dbReference>
<reference evidence="1 2" key="1">
    <citation type="submission" date="2016-10" db="EMBL/GenBank/DDBJ databases">
        <authorList>
            <person name="de Groot N.N."/>
        </authorList>
    </citation>
    <scope>NUCLEOTIDE SEQUENCE [LARGE SCALE GENOMIC DNA]</scope>
    <source>
        <strain evidence="1 2">MAR_2009_71</strain>
    </source>
</reference>